<evidence type="ECO:0000313" key="1">
    <source>
        <dbReference type="EMBL" id="NLR74375.1"/>
    </source>
</evidence>
<accession>A0A847S6D6</accession>
<keyword evidence="2" id="KW-1185">Reference proteome</keyword>
<reference evidence="1 2" key="1">
    <citation type="submission" date="2020-04" db="EMBL/GenBank/DDBJ databases">
        <title>Draft genome of Leeia sp. IMCC25680.</title>
        <authorList>
            <person name="Song J."/>
            <person name="Cho J.-C."/>
        </authorList>
    </citation>
    <scope>NUCLEOTIDE SEQUENCE [LARGE SCALE GENOMIC DNA]</scope>
    <source>
        <strain evidence="1 2">IMCC25680</strain>
    </source>
</reference>
<dbReference type="AlphaFoldDB" id="A0A847S6D6"/>
<dbReference type="EMBL" id="JABAIM010000001">
    <property type="protein sequence ID" value="NLR74375.1"/>
    <property type="molecule type" value="Genomic_DNA"/>
</dbReference>
<protein>
    <submittedName>
        <fullName evidence="1">Uncharacterized protein</fullName>
    </submittedName>
</protein>
<dbReference type="RefSeq" id="WP_168875993.1">
    <property type="nucleotide sequence ID" value="NZ_JABAIM010000001.1"/>
</dbReference>
<gene>
    <name evidence="1" type="ORF">HF682_04300</name>
</gene>
<proteinExistence type="predicted"/>
<dbReference type="Proteomes" id="UP000587991">
    <property type="component" value="Unassembled WGS sequence"/>
</dbReference>
<evidence type="ECO:0000313" key="2">
    <source>
        <dbReference type="Proteomes" id="UP000587991"/>
    </source>
</evidence>
<comment type="caution">
    <text evidence="1">The sequence shown here is derived from an EMBL/GenBank/DDBJ whole genome shotgun (WGS) entry which is preliminary data.</text>
</comment>
<name>A0A847S6D6_9NEIS</name>
<sequence>MQLLHRHYALYFTAEENEHGAVLTCHAQHFLSKAHQHITLSATISLPAAMAALTRQMEAIEVTQSISIRQSIAWHYEVNANVCYGYTADCDFAHTTWTQGMAKAYSTRFNTEMLALLDALPPEDQHFILHFSEQDCSDPFYDCYYSELSHARDGYQTFRALRAQWQTYHH</sequence>
<organism evidence="1 2">
    <name type="scientific">Leeia aquatica</name>
    <dbReference type="NCBI Taxonomy" id="2725557"/>
    <lineage>
        <taxon>Bacteria</taxon>
        <taxon>Pseudomonadati</taxon>
        <taxon>Pseudomonadota</taxon>
        <taxon>Betaproteobacteria</taxon>
        <taxon>Neisseriales</taxon>
        <taxon>Leeiaceae</taxon>
        <taxon>Leeia</taxon>
    </lineage>
</organism>